<accession>A0ABW4JX75</accession>
<keyword evidence="4" id="KW-1185">Reference proteome</keyword>
<reference evidence="4" key="1">
    <citation type="journal article" date="2019" name="Int. J. Syst. Evol. Microbiol.">
        <title>The Global Catalogue of Microorganisms (GCM) 10K type strain sequencing project: providing services to taxonomists for standard genome sequencing and annotation.</title>
        <authorList>
            <consortium name="The Broad Institute Genomics Platform"/>
            <consortium name="The Broad Institute Genome Sequencing Center for Infectious Disease"/>
            <person name="Wu L."/>
            <person name="Ma J."/>
        </authorList>
    </citation>
    <scope>NUCLEOTIDE SEQUENCE [LARGE SCALE GENOMIC DNA]</scope>
    <source>
        <strain evidence="4">JCM 3369</strain>
    </source>
</reference>
<keyword evidence="1" id="KW-0732">Signal</keyword>
<organism evidence="3 4">
    <name type="scientific">Roseibium aestuarii</name>
    <dbReference type="NCBI Taxonomy" id="2600299"/>
    <lineage>
        <taxon>Bacteria</taxon>
        <taxon>Pseudomonadati</taxon>
        <taxon>Pseudomonadota</taxon>
        <taxon>Alphaproteobacteria</taxon>
        <taxon>Hyphomicrobiales</taxon>
        <taxon>Stappiaceae</taxon>
        <taxon>Roseibium</taxon>
    </lineage>
</organism>
<proteinExistence type="predicted"/>
<dbReference type="Pfam" id="PF08808">
    <property type="entry name" value="RES"/>
    <property type="match status" value="1"/>
</dbReference>
<feature type="signal peptide" evidence="1">
    <location>
        <begin position="1"/>
        <end position="26"/>
    </location>
</feature>
<dbReference type="InterPro" id="IPR014914">
    <property type="entry name" value="RES_dom"/>
</dbReference>
<evidence type="ECO:0000313" key="3">
    <source>
        <dbReference type="EMBL" id="MFD1695361.1"/>
    </source>
</evidence>
<name>A0ABW4JX75_9HYPH</name>
<protein>
    <submittedName>
        <fullName evidence="3">RES family NAD+ phosphorylase</fullName>
    </submittedName>
</protein>
<comment type="caution">
    <text evidence="3">The sequence shown here is derived from an EMBL/GenBank/DDBJ whole genome shotgun (WGS) entry which is preliminary data.</text>
</comment>
<dbReference type="SMART" id="SM00953">
    <property type="entry name" value="RES"/>
    <property type="match status" value="1"/>
</dbReference>
<evidence type="ECO:0000259" key="2">
    <source>
        <dbReference type="SMART" id="SM00953"/>
    </source>
</evidence>
<gene>
    <name evidence="3" type="ORF">ACFSC7_07515</name>
</gene>
<evidence type="ECO:0000256" key="1">
    <source>
        <dbReference type="SAM" id="SignalP"/>
    </source>
</evidence>
<dbReference type="Proteomes" id="UP001597327">
    <property type="component" value="Unassembled WGS sequence"/>
</dbReference>
<sequence>MKPFSGPVWRLLAQALVATPTAPAHAPVGRFHHSGQVAAYASLSAEGTVVAIKRYLSDGVQRVLVPMWLEADRVADCRGEAGASVVWQDLHAAGEVSPTWVYSDRARGAGAQAMLYSSRSRPDLSHVVVFEPECLRLVGPVTDFIPPET</sequence>
<evidence type="ECO:0000313" key="4">
    <source>
        <dbReference type="Proteomes" id="UP001597327"/>
    </source>
</evidence>
<feature type="chain" id="PRO_5046912368" evidence="1">
    <location>
        <begin position="27"/>
        <end position="149"/>
    </location>
</feature>
<dbReference type="EMBL" id="JBHUFA010000001">
    <property type="protein sequence ID" value="MFD1695361.1"/>
    <property type="molecule type" value="Genomic_DNA"/>
</dbReference>
<dbReference type="RefSeq" id="WP_149890900.1">
    <property type="nucleotide sequence ID" value="NZ_JBHUFA010000001.1"/>
</dbReference>
<feature type="domain" description="RES" evidence="2">
    <location>
        <begin position="18"/>
        <end position="141"/>
    </location>
</feature>